<evidence type="ECO:0000313" key="2">
    <source>
        <dbReference type="Proteomes" id="UP000182977"/>
    </source>
</evidence>
<accession>A0A1H2HU72</accession>
<protein>
    <submittedName>
        <fullName evidence="1">Uncharacterized protein</fullName>
    </submittedName>
</protein>
<keyword evidence="2" id="KW-1185">Reference proteome</keyword>
<evidence type="ECO:0000313" key="1">
    <source>
        <dbReference type="EMBL" id="SDU35407.1"/>
    </source>
</evidence>
<dbReference type="EMBL" id="LT629791">
    <property type="protein sequence ID" value="SDU35407.1"/>
    <property type="molecule type" value="Genomic_DNA"/>
</dbReference>
<dbReference type="AlphaFoldDB" id="A0A1H2HU72"/>
<organism evidence="1 2">
    <name type="scientific">Jiangella alkaliphila</name>
    <dbReference type="NCBI Taxonomy" id="419479"/>
    <lineage>
        <taxon>Bacteria</taxon>
        <taxon>Bacillati</taxon>
        <taxon>Actinomycetota</taxon>
        <taxon>Actinomycetes</taxon>
        <taxon>Jiangellales</taxon>
        <taxon>Jiangellaceae</taxon>
        <taxon>Jiangella</taxon>
    </lineage>
</organism>
<dbReference type="Proteomes" id="UP000182977">
    <property type="component" value="Chromosome I"/>
</dbReference>
<proteinExistence type="predicted"/>
<name>A0A1H2HU72_9ACTN</name>
<sequence>MGGLSPARTHYFDCVRANWSRIRHTFRGEVTMGSILDLVNTVIEIVVGLLPL</sequence>
<reference evidence="2" key="1">
    <citation type="submission" date="2016-10" db="EMBL/GenBank/DDBJ databases">
        <authorList>
            <person name="Varghese N."/>
            <person name="Submissions S."/>
        </authorList>
    </citation>
    <scope>NUCLEOTIDE SEQUENCE [LARGE SCALE GENOMIC DNA]</scope>
    <source>
        <strain evidence="2">DSM 45079</strain>
    </source>
</reference>
<dbReference type="STRING" id="419479.SAMN04488563_1252"/>
<gene>
    <name evidence="1" type="ORF">SAMN04488563_1252</name>
</gene>